<evidence type="ECO:0000259" key="15">
    <source>
        <dbReference type="PROSITE" id="PS51747"/>
    </source>
</evidence>
<reference evidence="16" key="1">
    <citation type="submission" date="2020-10" db="EMBL/GenBank/DDBJ databases">
        <authorList>
            <person name="Gilroy R."/>
        </authorList>
    </citation>
    <scope>NUCLEOTIDE SEQUENCE</scope>
    <source>
        <strain evidence="16">CHK195-4489</strain>
    </source>
</reference>
<dbReference type="InterPro" id="IPR050202">
    <property type="entry name" value="Cyt/Deoxycyt_deaminase"/>
</dbReference>
<evidence type="ECO:0000256" key="7">
    <source>
        <dbReference type="ARBA" id="ARBA00022801"/>
    </source>
</evidence>
<feature type="binding site" evidence="13">
    <location>
        <position position="89"/>
    </location>
    <ligand>
        <name>Zn(2+)</name>
        <dbReference type="ChEBI" id="CHEBI:29105"/>
        <note>catalytic</note>
    </ligand>
</feature>
<comment type="catalytic activity">
    <reaction evidence="10 14">
        <text>2'-deoxycytidine + H2O + H(+) = 2'-deoxyuridine + NH4(+)</text>
        <dbReference type="Rhea" id="RHEA:13433"/>
        <dbReference type="ChEBI" id="CHEBI:15377"/>
        <dbReference type="ChEBI" id="CHEBI:15378"/>
        <dbReference type="ChEBI" id="CHEBI:15698"/>
        <dbReference type="ChEBI" id="CHEBI:16450"/>
        <dbReference type="ChEBI" id="CHEBI:28938"/>
        <dbReference type="EC" id="3.5.4.5"/>
    </reaction>
</comment>
<gene>
    <name evidence="16" type="primary">cdd</name>
    <name evidence="16" type="ORF">IAD50_01975</name>
</gene>
<evidence type="ECO:0000256" key="12">
    <source>
        <dbReference type="PIRSR" id="PIRSR606262-1"/>
    </source>
</evidence>
<dbReference type="InterPro" id="IPR016193">
    <property type="entry name" value="Cytidine_deaminase-like"/>
</dbReference>
<comment type="cofactor">
    <cofactor evidence="1 13 14">
        <name>Zn(2+)</name>
        <dbReference type="ChEBI" id="CHEBI:29105"/>
    </cofactor>
</comment>
<evidence type="ECO:0000256" key="3">
    <source>
        <dbReference type="ARBA" id="ARBA00006576"/>
    </source>
</evidence>
<proteinExistence type="inferred from homology"/>
<dbReference type="GO" id="GO:0004126">
    <property type="term" value="F:cytidine deaminase activity"/>
    <property type="evidence" value="ECO:0007669"/>
    <property type="project" value="UniProtKB-UniRule"/>
</dbReference>
<evidence type="ECO:0000256" key="14">
    <source>
        <dbReference type="RuleBase" id="RU364006"/>
    </source>
</evidence>
<dbReference type="SUPFAM" id="SSF53927">
    <property type="entry name" value="Cytidine deaminase-like"/>
    <property type="match status" value="1"/>
</dbReference>
<evidence type="ECO:0000256" key="5">
    <source>
        <dbReference type="ARBA" id="ARBA00018266"/>
    </source>
</evidence>
<dbReference type="Proteomes" id="UP000824089">
    <property type="component" value="Unassembled WGS sequence"/>
</dbReference>
<feature type="active site" description="Proton donor" evidence="12">
    <location>
        <position position="55"/>
    </location>
</feature>
<feature type="binding site" evidence="13">
    <location>
        <position position="53"/>
    </location>
    <ligand>
        <name>Zn(2+)</name>
        <dbReference type="ChEBI" id="CHEBI:29105"/>
        <note>catalytic</note>
    </ligand>
</feature>
<comment type="similarity">
    <text evidence="3 14">Belongs to the cytidine and deoxycytidylate deaminase family.</text>
</comment>
<name>A0A9D1I889_9CLOT</name>
<dbReference type="GO" id="GO:0005829">
    <property type="term" value="C:cytosol"/>
    <property type="evidence" value="ECO:0007669"/>
    <property type="project" value="TreeGrafter"/>
</dbReference>
<dbReference type="InterPro" id="IPR002125">
    <property type="entry name" value="CMP_dCMP_dom"/>
</dbReference>
<evidence type="ECO:0000256" key="13">
    <source>
        <dbReference type="PIRSR" id="PIRSR606262-3"/>
    </source>
</evidence>
<sequence>MTNEELYEIASRVRENAYSPYSHVKVGAALLTGSGAVYTGVNVENASFGAAICAERSAAVQAVGNGDREFIKIAVAVSGSRVKSPCGICRQFLAEFSKDLTVIYEKNGALTAQKLSELLPESFAL</sequence>
<reference evidence="16" key="2">
    <citation type="journal article" date="2021" name="PeerJ">
        <title>Extensive microbial diversity within the chicken gut microbiome revealed by metagenomics and culture.</title>
        <authorList>
            <person name="Gilroy R."/>
            <person name="Ravi A."/>
            <person name="Getino M."/>
            <person name="Pursley I."/>
            <person name="Horton D.L."/>
            <person name="Alikhan N.F."/>
            <person name="Baker D."/>
            <person name="Gharbi K."/>
            <person name="Hall N."/>
            <person name="Watson M."/>
            <person name="Adriaenssens E.M."/>
            <person name="Foster-Nyarko E."/>
            <person name="Jarju S."/>
            <person name="Secka A."/>
            <person name="Antonio M."/>
            <person name="Oren A."/>
            <person name="Chaudhuri R.R."/>
            <person name="La Ragione R."/>
            <person name="Hildebrand F."/>
            <person name="Pallen M.J."/>
        </authorList>
    </citation>
    <scope>NUCLEOTIDE SEQUENCE</scope>
    <source>
        <strain evidence="16">CHK195-4489</strain>
    </source>
</reference>
<dbReference type="GO" id="GO:0008270">
    <property type="term" value="F:zinc ion binding"/>
    <property type="evidence" value="ECO:0007669"/>
    <property type="project" value="UniProtKB-UniRule"/>
</dbReference>
<keyword evidence="6 13" id="KW-0479">Metal-binding</keyword>
<dbReference type="GO" id="GO:0055086">
    <property type="term" value="P:nucleobase-containing small molecule metabolic process"/>
    <property type="evidence" value="ECO:0007669"/>
    <property type="project" value="UniProtKB-ARBA"/>
</dbReference>
<feature type="binding site" evidence="13">
    <location>
        <position position="86"/>
    </location>
    <ligand>
        <name>Zn(2+)</name>
        <dbReference type="ChEBI" id="CHEBI:29105"/>
        <note>catalytic</note>
    </ligand>
</feature>
<dbReference type="Gene3D" id="3.40.140.10">
    <property type="entry name" value="Cytidine Deaminase, domain 2"/>
    <property type="match status" value="1"/>
</dbReference>
<evidence type="ECO:0000256" key="10">
    <source>
        <dbReference type="ARBA" id="ARBA00049252"/>
    </source>
</evidence>
<dbReference type="PANTHER" id="PTHR11644">
    <property type="entry name" value="CYTIDINE DEAMINASE"/>
    <property type="match status" value="1"/>
</dbReference>
<dbReference type="Pfam" id="PF00383">
    <property type="entry name" value="dCMP_cyt_deam_1"/>
    <property type="match status" value="1"/>
</dbReference>
<comment type="function">
    <text evidence="2 14">This enzyme scavenges exogenous and endogenous cytidine and 2'-deoxycytidine for UMP synthesis.</text>
</comment>
<comment type="catalytic activity">
    <reaction evidence="11 14">
        <text>cytidine + H2O + H(+) = uridine + NH4(+)</text>
        <dbReference type="Rhea" id="RHEA:16069"/>
        <dbReference type="ChEBI" id="CHEBI:15377"/>
        <dbReference type="ChEBI" id="CHEBI:15378"/>
        <dbReference type="ChEBI" id="CHEBI:16704"/>
        <dbReference type="ChEBI" id="CHEBI:17562"/>
        <dbReference type="ChEBI" id="CHEBI:28938"/>
        <dbReference type="EC" id="3.5.4.5"/>
    </reaction>
</comment>
<evidence type="ECO:0000256" key="8">
    <source>
        <dbReference type="ARBA" id="ARBA00022833"/>
    </source>
</evidence>
<evidence type="ECO:0000256" key="9">
    <source>
        <dbReference type="ARBA" id="ARBA00032005"/>
    </source>
</evidence>
<dbReference type="CDD" id="cd01283">
    <property type="entry name" value="cytidine_deaminase"/>
    <property type="match status" value="1"/>
</dbReference>
<dbReference type="NCBIfam" id="NF004064">
    <property type="entry name" value="PRK05578.1"/>
    <property type="match status" value="1"/>
</dbReference>
<evidence type="ECO:0000256" key="4">
    <source>
        <dbReference type="ARBA" id="ARBA00012783"/>
    </source>
</evidence>
<keyword evidence="7 14" id="KW-0378">Hydrolase</keyword>
<dbReference type="InterPro" id="IPR006262">
    <property type="entry name" value="Cyt_deam_tetra"/>
</dbReference>
<dbReference type="GO" id="GO:0072527">
    <property type="term" value="P:pyrimidine-containing compound metabolic process"/>
    <property type="evidence" value="ECO:0007669"/>
    <property type="project" value="UniProtKB-ARBA"/>
</dbReference>
<protein>
    <recommendedName>
        <fullName evidence="5 14">Cytidine deaminase</fullName>
        <ecNumber evidence="4 14">3.5.4.5</ecNumber>
    </recommendedName>
    <alternativeName>
        <fullName evidence="9 14">Cytidine aminohydrolase</fullName>
    </alternativeName>
</protein>
<evidence type="ECO:0000313" key="16">
    <source>
        <dbReference type="EMBL" id="HIU29043.1"/>
    </source>
</evidence>
<dbReference type="FunFam" id="3.40.140.10:FF:000008">
    <property type="entry name" value="Cytidine deaminase"/>
    <property type="match status" value="1"/>
</dbReference>
<dbReference type="NCBIfam" id="TIGR01354">
    <property type="entry name" value="cyt_deam_tetra"/>
    <property type="match status" value="1"/>
</dbReference>
<dbReference type="EMBL" id="DVMM01000038">
    <property type="protein sequence ID" value="HIU29043.1"/>
    <property type="molecule type" value="Genomic_DNA"/>
</dbReference>
<dbReference type="EC" id="3.5.4.5" evidence="4 14"/>
<evidence type="ECO:0000256" key="6">
    <source>
        <dbReference type="ARBA" id="ARBA00022723"/>
    </source>
</evidence>
<accession>A0A9D1I889</accession>
<dbReference type="PANTHER" id="PTHR11644:SF2">
    <property type="entry name" value="CYTIDINE DEAMINASE"/>
    <property type="match status" value="1"/>
</dbReference>
<dbReference type="AlphaFoldDB" id="A0A9D1I889"/>
<organism evidence="16 17">
    <name type="scientific">Candidatus Egerieisoma faecipullorum</name>
    <dbReference type="NCBI Taxonomy" id="2840963"/>
    <lineage>
        <taxon>Bacteria</taxon>
        <taxon>Bacillati</taxon>
        <taxon>Bacillota</taxon>
        <taxon>Clostridia</taxon>
        <taxon>Eubacteriales</taxon>
        <taxon>Clostridiaceae</taxon>
        <taxon>Clostridiaceae incertae sedis</taxon>
        <taxon>Candidatus Egerieisoma</taxon>
    </lineage>
</organism>
<dbReference type="PROSITE" id="PS51747">
    <property type="entry name" value="CYT_DCMP_DEAMINASES_2"/>
    <property type="match status" value="1"/>
</dbReference>
<keyword evidence="8 13" id="KW-0862">Zinc</keyword>
<comment type="caution">
    <text evidence="16">The sequence shown here is derived from an EMBL/GenBank/DDBJ whole genome shotgun (WGS) entry which is preliminary data.</text>
</comment>
<evidence type="ECO:0000256" key="11">
    <source>
        <dbReference type="ARBA" id="ARBA00049558"/>
    </source>
</evidence>
<evidence type="ECO:0000313" key="17">
    <source>
        <dbReference type="Proteomes" id="UP000824089"/>
    </source>
</evidence>
<evidence type="ECO:0000256" key="2">
    <source>
        <dbReference type="ARBA" id="ARBA00003949"/>
    </source>
</evidence>
<feature type="domain" description="CMP/dCMP-type deaminase" evidence="15">
    <location>
        <begin position="1"/>
        <end position="125"/>
    </location>
</feature>
<evidence type="ECO:0000256" key="1">
    <source>
        <dbReference type="ARBA" id="ARBA00001947"/>
    </source>
</evidence>